<evidence type="ECO:0000313" key="3">
    <source>
        <dbReference type="Proteomes" id="UP000016931"/>
    </source>
</evidence>
<dbReference type="Proteomes" id="UP000016931">
    <property type="component" value="Unassembled WGS sequence"/>
</dbReference>
<dbReference type="AlphaFoldDB" id="M3CZH7"/>
<keyword evidence="3" id="KW-1185">Reference proteome</keyword>
<evidence type="ECO:0000256" key="1">
    <source>
        <dbReference type="SAM" id="MobiDB-lite"/>
    </source>
</evidence>
<accession>M3CZH7</accession>
<feature type="compositionally biased region" description="Basic and acidic residues" evidence="1">
    <location>
        <begin position="114"/>
        <end position="128"/>
    </location>
</feature>
<name>M3CZH7_SPHMS</name>
<dbReference type="RefSeq" id="XP_016758160.1">
    <property type="nucleotide sequence ID" value="XM_016906597.1"/>
</dbReference>
<proteinExistence type="predicted"/>
<gene>
    <name evidence="2" type="ORF">SEPMUDRAFT_151103</name>
</gene>
<dbReference type="GeneID" id="27903734"/>
<reference evidence="2 3" key="1">
    <citation type="journal article" date="2012" name="PLoS Pathog.">
        <title>Diverse lifestyles and strategies of plant pathogenesis encoded in the genomes of eighteen Dothideomycetes fungi.</title>
        <authorList>
            <person name="Ohm R.A."/>
            <person name="Feau N."/>
            <person name="Henrissat B."/>
            <person name="Schoch C.L."/>
            <person name="Horwitz B.A."/>
            <person name="Barry K.W."/>
            <person name="Condon B.J."/>
            <person name="Copeland A.C."/>
            <person name="Dhillon B."/>
            <person name="Glaser F."/>
            <person name="Hesse C.N."/>
            <person name="Kosti I."/>
            <person name="LaButti K."/>
            <person name="Lindquist E.A."/>
            <person name="Lucas S."/>
            <person name="Salamov A.A."/>
            <person name="Bradshaw R.E."/>
            <person name="Ciuffetti L."/>
            <person name="Hamelin R.C."/>
            <person name="Kema G.H.J."/>
            <person name="Lawrence C."/>
            <person name="Scott J.A."/>
            <person name="Spatafora J.W."/>
            <person name="Turgeon B.G."/>
            <person name="de Wit P.J.G.M."/>
            <person name="Zhong S."/>
            <person name="Goodwin S.B."/>
            <person name="Grigoriev I.V."/>
        </authorList>
    </citation>
    <scope>NUCLEOTIDE SEQUENCE [LARGE SCALE GENOMIC DNA]</scope>
    <source>
        <strain evidence="2 3">SO2202</strain>
    </source>
</reference>
<organism evidence="2 3">
    <name type="scientific">Sphaerulina musiva (strain SO2202)</name>
    <name type="common">Poplar stem canker fungus</name>
    <name type="synonym">Septoria musiva</name>
    <dbReference type="NCBI Taxonomy" id="692275"/>
    <lineage>
        <taxon>Eukaryota</taxon>
        <taxon>Fungi</taxon>
        <taxon>Dikarya</taxon>
        <taxon>Ascomycota</taxon>
        <taxon>Pezizomycotina</taxon>
        <taxon>Dothideomycetes</taxon>
        <taxon>Dothideomycetidae</taxon>
        <taxon>Mycosphaerellales</taxon>
        <taxon>Mycosphaerellaceae</taxon>
        <taxon>Sphaerulina</taxon>
    </lineage>
</organism>
<dbReference type="HOGENOM" id="CLU_1205410_0_0_1"/>
<dbReference type="EMBL" id="KB456268">
    <property type="protein sequence ID" value="EMF10039.1"/>
    <property type="molecule type" value="Genomic_DNA"/>
</dbReference>
<evidence type="ECO:0000313" key="2">
    <source>
        <dbReference type="EMBL" id="EMF10039.1"/>
    </source>
</evidence>
<protein>
    <submittedName>
        <fullName evidence="2">Uncharacterized protein</fullName>
    </submittedName>
</protein>
<feature type="region of interest" description="Disordered" evidence="1">
    <location>
        <begin position="88"/>
        <end position="148"/>
    </location>
</feature>
<sequence length="230" mass="26791">METTGPRSADADDLSRRSRVFTKNHQLLLGEALPFPWEVTSLCWKRPRRVYERSSTLETAGPYPADADDSVRNYRSAEAIDLALIRQDERRRSSGKQYGQLSPLPGVRHAPTRNSDEGHSRSFDHDHLQNFSRRGGMRPTPDNPPNAIRTVPKCEQTFQIFANRTRSFQDPRSGCCQVEKLEMTPLIVKQLQIHRQLGHWTDFIWFFFFMHCTLWEQELITLMRSATMHY</sequence>